<reference evidence="1 2" key="1">
    <citation type="submission" date="2023-04" db="EMBL/GenBank/DDBJ databases">
        <title>Genome of Basidiobolus ranarum AG-B5.</title>
        <authorList>
            <person name="Stajich J.E."/>
            <person name="Carter-House D."/>
            <person name="Gryganskyi A."/>
        </authorList>
    </citation>
    <scope>NUCLEOTIDE SEQUENCE [LARGE SCALE GENOMIC DNA]</scope>
    <source>
        <strain evidence="1 2">AG-B5</strain>
    </source>
</reference>
<organism evidence="1 2">
    <name type="scientific">Basidiobolus ranarum</name>
    <dbReference type="NCBI Taxonomy" id="34480"/>
    <lineage>
        <taxon>Eukaryota</taxon>
        <taxon>Fungi</taxon>
        <taxon>Fungi incertae sedis</taxon>
        <taxon>Zoopagomycota</taxon>
        <taxon>Entomophthoromycotina</taxon>
        <taxon>Basidiobolomycetes</taxon>
        <taxon>Basidiobolales</taxon>
        <taxon>Basidiobolaceae</taxon>
        <taxon>Basidiobolus</taxon>
    </lineage>
</organism>
<evidence type="ECO:0000313" key="1">
    <source>
        <dbReference type="EMBL" id="KAK9761779.1"/>
    </source>
</evidence>
<gene>
    <name evidence="1" type="ORF">K7432_013064</name>
</gene>
<proteinExistence type="predicted"/>
<evidence type="ECO:0000313" key="2">
    <source>
        <dbReference type="Proteomes" id="UP001479436"/>
    </source>
</evidence>
<accession>A0ABR2WJT7</accession>
<name>A0ABR2WJT7_9FUNG</name>
<protein>
    <submittedName>
        <fullName evidence="1">Uncharacterized protein</fullName>
    </submittedName>
</protein>
<sequence>MCGAPFMVIKALKRFFSDIGTWHGLVFSLPRNQGKKRRSNDYIGLLEFRLAPCDEGSNDA</sequence>
<keyword evidence="2" id="KW-1185">Reference proteome</keyword>
<dbReference type="Proteomes" id="UP001479436">
    <property type="component" value="Unassembled WGS sequence"/>
</dbReference>
<comment type="caution">
    <text evidence="1">The sequence shown here is derived from an EMBL/GenBank/DDBJ whole genome shotgun (WGS) entry which is preliminary data.</text>
</comment>
<dbReference type="EMBL" id="JASJQH010001223">
    <property type="protein sequence ID" value="KAK9761779.1"/>
    <property type="molecule type" value="Genomic_DNA"/>
</dbReference>